<keyword evidence="1" id="KW-1133">Transmembrane helix</keyword>
<feature type="transmembrane region" description="Helical" evidence="1">
    <location>
        <begin position="6"/>
        <end position="26"/>
    </location>
</feature>
<proteinExistence type="predicted"/>
<keyword evidence="3" id="KW-1185">Reference proteome</keyword>
<accession>A0A934S831</accession>
<comment type="caution">
    <text evidence="2">The sequence shown here is derived from an EMBL/GenBank/DDBJ whole genome shotgun (WGS) entry which is preliminary data.</text>
</comment>
<dbReference type="EMBL" id="JAENIJ010000051">
    <property type="protein sequence ID" value="MBK1884456.1"/>
    <property type="molecule type" value="Genomic_DNA"/>
</dbReference>
<evidence type="ECO:0000313" key="2">
    <source>
        <dbReference type="EMBL" id="MBK1884456.1"/>
    </source>
</evidence>
<sequence>MINKILKLTAVIFSIGIIMFVIIQFVRPQSELMKLDNELAGVEKTKYHSYHDELIEKDHKVAERRGDLLNLNYGEMNVVELRSRIRIANADDLIYIYNSVIQTWDDRELANSVAIDIINRLSVLQPESAVYIVENIGPSKFRQNAIGNLLGRIPKGELLSVVQLNRLYAYPEDERSIKLTLSNRLSEFNKEELVGAISGSSEWLKRQLTSAYGRVLAAESKSYNDLDLSKFDNATKEQIVLSWASQLSTVDPESLLHDSRFKNDPCYENILPAVALNYAHKKPEVAANWAKSNFGNGHSSELAFNVVIYKWLNDDSKAASDWVANTKLSESEMDAAASQVYRYLTEKGDASSAQEWLDGINNEQIRNSIQKAYRLGD</sequence>
<dbReference type="Proteomes" id="UP000603141">
    <property type="component" value="Unassembled WGS sequence"/>
</dbReference>
<keyword evidence="1" id="KW-0472">Membrane</keyword>
<gene>
    <name evidence="2" type="ORF">JIN85_18715</name>
</gene>
<dbReference type="AlphaFoldDB" id="A0A934S831"/>
<keyword evidence="1" id="KW-0812">Transmembrane</keyword>
<name>A0A934S831_9BACT</name>
<reference evidence="2" key="1">
    <citation type="submission" date="2021-01" db="EMBL/GenBank/DDBJ databases">
        <title>Modified the classification status of verrucomicrobia.</title>
        <authorList>
            <person name="Feng X."/>
        </authorList>
    </citation>
    <scope>NUCLEOTIDE SEQUENCE</scope>
    <source>
        <strain evidence="2">KCTC 22041</strain>
    </source>
</reference>
<protein>
    <submittedName>
        <fullName evidence="2">Uncharacterized protein</fullName>
    </submittedName>
</protein>
<evidence type="ECO:0000313" key="3">
    <source>
        <dbReference type="Proteomes" id="UP000603141"/>
    </source>
</evidence>
<evidence type="ECO:0000256" key="1">
    <source>
        <dbReference type="SAM" id="Phobius"/>
    </source>
</evidence>
<organism evidence="2 3">
    <name type="scientific">Luteolibacter pohnpeiensis</name>
    <dbReference type="NCBI Taxonomy" id="454153"/>
    <lineage>
        <taxon>Bacteria</taxon>
        <taxon>Pseudomonadati</taxon>
        <taxon>Verrucomicrobiota</taxon>
        <taxon>Verrucomicrobiia</taxon>
        <taxon>Verrucomicrobiales</taxon>
        <taxon>Verrucomicrobiaceae</taxon>
        <taxon>Luteolibacter</taxon>
    </lineage>
</organism>